<evidence type="ECO:0000259" key="6">
    <source>
        <dbReference type="PROSITE" id="PS50851"/>
    </source>
</evidence>
<organism evidence="7">
    <name type="scientific">Tanacetum cinerariifolium</name>
    <name type="common">Dalmatian daisy</name>
    <name type="synonym">Chrysanthemum cinerariifolium</name>
    <dbReference type="NCBI Taxonomy" id="118510"/>
    <lineage>
        <taxon>Eukaryota</taxon>
        <taxon>Viridiplantae</taxon>
        <taxon>Streptophyta</taxon>
        <taxon>Embryophyta</taxon>
        <taxon>Tracheophyta</taxon>
        <taxon>Spermatophyta</taxon>
        <taxon>Magnoliopsida</taxon>
        <taxon>eudicotyledons</taxon>
        <taxon>Gunneridae</taxon>
        <taxon>Pentapetalae</taxon>
        <taxon>asterids</taxon>
        <taxon>campanulids</taxon>
        <taxon>Asterales</taxon>
        <taxon>Asteraceae</taxon>
        <taxon>Asteroideae</taxon>
        <taxon>Anthemideae</taxon>
        <taxon>Anthemidinae</taxon>
        <taxon>Tanacetum</taxon>
    </lineage>
</organism>
<proteinExistence type="predicted"/>
<dbReference type="InterPro" id="IPR046866">
    <property type="entry name" value="FapA_N"/>
</dbReference>
<evidence type="ECO:0000256" key="3">
    <source>
        <dbReference type="ARBA" id="ARBA00022490"/>
    </source>
</evidence>
<dbReference type="Pfam" id="PF01584">
    <property type="entry name" value="CheW"/>
    <property type="match status" value="1"/>
</dbReference>
<dbReference type="Gene3D" id="2.40.50.180">
    <property type="entry name" value="CheA-289, Domain 4"/>
    <property type="match status" value="1"/>
</dbReference>
<comment type="subcellular location">
    <subcellularLocation>
        <location evidence="1">Cytoplasm</location>
    </subcellularLocation>
</comment>
<evidence type="ECO:0000256" key="4">
    <source>
        <dbReference type="SAM" id="Coils"/>
    </source>
</evidence>
<dbReference type="GO" id="GO:0006935">
    <property type="term" value="P:chemotaxis"/>
    <property type="evidence" value="ECO:0007669"/>
    <property type="project" value="InterPro"/>
</dbReference>
<comment type="caution">
    <text evidence="7">The sequence shown here is derived from an EMBL/GenBank/DDBJ whole genome shotgun (WGS) entry which is preliminary data.</text>
</comment>
<feature type="domain" description="CheW-like" evidence="6">
    <location>
        <begin position="1201"/>
        <end position="1344"/>
    </location>
</feature>
<keyword evidence="4" id="KW-0175">Coiled coil</keyword>
<dbReference type="SUPFAM" id="SSF50341">
    <property type="entry name" value="CheW-like"/>
    <property type="match status" value="1"/>
</dbReference>
<dbReference type="SMART" id="SM00260">
    <property type="entry name" value="CheW"/>
    <property type="match status" value="1"/>
</dbReference>
<feature type="region of interest" description="Disordered" evidence="5">
    <location>
        <begin position="367"/>
        <end position="451"/>
    </location>
</feature>
<dbReference type="InterPro" id="IPR039315">
    <property type="entry name" value="CheW"/>
</dbReference>
<protein>
    <recommendedName>
        <fullName evidence="2">Chemotaxis protein CheW</fullName>
    </recommendedName>
</protein>
<dbReference type="Pfam" id="PF20250">
    <property type="entry name" value="FapA_N"/>
    <property type="match status" value="1"/>
</dbReference>
<evidence type="ECO:0000256" key="1">
    <source>
        <dbReference type="ARBA" id="ARBA00004496"/>
    </source>
</evidence>
<evidence type="ECO:0000256" key="2">
    <source>
        <dbReference type="ARBA" id="ARBA00021483"/>
    </source>
</evidence>
<dbReference type="GO" id="GO:0005829">
    <property type="term" value="C:cytosol"/>
    <property type="evidence" value="ECO:0007669"/>
    <property type="project" value="TreeGrafter"/>
</dbReference>
<dbReference type="InterPro" id="IPR036061">
    <property type="entry name" value="CheW-like_dom_sf"/>
</dbReference>
<feature type="region of interest" description="Disordered" evidence="5">
    <location>
        <begin position="4258"/>
        <end position="4279"/>
    </location>
</feature>
<dbReference type="EMBL" id="BKCJ010000005">
    <property type="protein sequence ID" value="GEU28389.1"/>
    <property type="molecule type" value="Genomic_DNA"/>
</dbReference>
<feature type="region of interest" description="Disordered" evidence="5">
    <location>
        <begin position="4109"/>
        <end position="4141"/>
    </location>
</feature>
<dbReference type="PANTHER" id="PTHR22617">
    <property type="entry name" value="CHEMOTAXIS SENSOR HISTIDINE KINASE-RELATED"/>
    <property type="match status" value="1"/>
</dbReference>
<dbReference type="InterPro" id="IPR002545">
    <property type="entry name" value="CheW-lke_dom"/>
</dbReference>
<feature type="coiled-coil region" evidence="4">
    <location>
        <begin position="2206"/>
        <end position="2233"/>
    </location>
</feature>
<name>A0A699GES5_TANCI</name>
<accession>A0A699GES5</accession>
<feature type="compositionally biased region" description="Basic and acidic residues" evidence="5">
    <location>
        <begin position="4112"/>
        <end position="4133"/>
    </location>
</feature>
<keyword evidence="3" id="KW-0963">Cytoplasm</keyword>
<gene>
    <name evidence="7" type="ORF">Tci_000367</name>
</gene>
<feature type="region of interest" description="Disordered" evidence="5">
    <location>
        <begin position="4189"/>
        <end position="4243"/>
    </location>
</feature>
<dbReference type="GO" id="GO:0007165">
    <property type="term" value="P:signal transduction"/>
    <property type="evidence" value="ECO:0007669"/>
    <property type="project" value="InterPro"/>
</dbReference>
<evidence type="ECO:0000256" key="5">
    <source>
        <dbReference type="SAM" id="MobiDB-lite"/>
    </source>
</evidence>
<dbReference type="AntiFam" id="ANF00238">
    <property type="entry name" value="Shadow ORF (opposite gpx1)"/>
</dbReference>
<feature type="region of interest" description="Disordered" evidence="5">
    <location>
        <begin position="761"/>
        <end position="781"/>
    </location>
</feature>
<dbReference type="PROSITE" id="PS50851">
    <property type="entry name" value="CHEW"/>
    <property type="match status" value="1"/>
</dbReference>
<sequence length="4748" mass="512613">MVYDSGPDLPPTLAAQPLLRFADRIEPFTPARRQLYKKVKIIGGEAEYYFEPVFVDVPGLPPQPARLNFDEFVADMWAKGIRFGIDAPAVRDVIATGRVARITVARRLNAFPGRDATIVEVSRDIHRSNAPREKSDGRLDLQAFQNRFPQVKPQVKLLRKVPPAPGVRGFEMSGVVIDPPPPRDLELSSVAGEGTVIENFRDGEYLVSAVEGFISVDPRSKRISIGPKIISREGVSARTTGNLQLTGEYEEFGAVQEQRKVEGGNITIHGDVYGIIESRGGDISLNRNLMGGSATNADGAIRVRGVASGAVLQTRKGEVALTRAENCVISGTRVVIGEASNCEIMADEVIIKARGGPAATAGGRAARRGAAQGGDGCHHRPARRAQLPHAGHARAQARAGAHHRAGAAVPQDGHCRGTGAAGRGEDFAGPESGAGAGRAGARGNRTGPARQGGIDPQFAMFGAAAHGRRAAALHVVCARWRGALRPPAQGIESEGVLRRRDLAQGVHQFARRGGQRAQVAHADEQLAHCPVVRQFDHAQRAPAVVAAHGGFRQQRHARAAGGHAAHRLEAAQPYLAVHAQAQARRLARCVVLQRAVAGQSDEVVRQRIGKVHAAALAQLLRQRVAARHHQHQPVVVQGKRVQGRTVHRVGDDADIGRAVRDRLHDVAALPLFQVHAQARMAGQEGCQRIRQKLRHGRRIAQQPDLAFQARGELRQVAAQVLHLAADQARVAQQRQAGLRGFRSAPAPPQQRHAQRVFQVAHPRAGRRQGQVREPGAGRDAAAVGDVDEQFEVGEVEAHGAAYVYGVVSMSIFHIFMRAPEEDNGGHGFHDFIYRAGFRAGRSGQGRDRHGFAHRGRGAALLENGAAGSGRPADRAFGTDERVAAGHRPRAVSAVAPAARDAAGDLRWHGHRRLATAGACRRCRHGAGRPFGGMDGGRPGRAAGGLWRAGPVGLARPRGGRRAALGGTAGRRAGAEFYGVHAGAGRDAGVARRVACLGGYRIVPGAGAGGAGDRGRAVAARTHVGRRVPALLFRGAGGAGRAPVHAGGAGAGPLALRAARGPGGAAHRGQHGHAVHQLLQPAQRVVLVGFLAARLLRLDHHHAVARDAAVAQGQQALLDMLGQRRRGNRKAQVHGAGDLVDVLAARSLRADRVQFHFVDVDLLVHRRIVANAPHRAGRKLTLVNIRQRGHAITDNGAPESPARQYLVFRLGGLDYALDFSRVQELRPLKELERFSSDGEIISGVVVSRGVIMPIVDMRIAFGPRPPAHDPLTDVIILKLSSCVMGMVVDGVTDIVSLTVDQLQPIPGNAASAGRPAVDYLLGLCEVDGRRLIVVDIDKLMSIRKLQPLRFQFAQILGEEALVGQRLLQLGLVGRVVDPGVRQPAIDFRLLRAALGDLLVHALDLLFDRLAQRGQALTVLGFLALLILGVDGGSGGDGHRRGHREIGLIGLARSRQHVRAFTQLGLEQPVLVVIEIAIERLQLAVGDDDEFVGGGAQQVAIVGDDDQRAFELRQRFGQRFARFQVQVIGRFIEQQQIWTLPHDQRQRQARLFAARERRDGTGDHGAREVEAAQEVAQFLFAHGRRDLRQVPQRRFVVAQHLHLVLGEVADVETLADGGVAGEWRQFAGDGLDQRRFTGAVHPQQANALADLQRELDVVDDGLGGDLARLLVLDLRRQFFHLGQRLHAALRLAGLGGLRLEAIDERFQVGALALLLFQRAGGQDHLRCALTLERRVVARVAFQLALVDVHHHVDHFVEEVAIVGDDQQGAGVAFEPVLEPDDRVQVQVIGRFIEQQQVGRAHQRLRQVQAHAPAAREARHGTLHLFDGKTQAKQQLLAARLHGVGVGVGQRAIQVTDGDAVFGGLGRRFQARQFGFELAQADVAVDRVIECRAFQRRGFLGHVGHAPLGREVDLALVGMELAAHHGEQARFAGAVGADQADLVAGVEGDVDLFQQRLGAAHQAYLYEADHMVLLQFELVGGEQEYHVVAIACGEPGEAHLAEGCFGKFFFVADFDDQDAVVGQAFGGAGHDAAHQVHAVLAAVKRQFGLGAILHRQLAHRRRVDVRRIGDDQVIFFGRHVGVQVGLDQRQAVFQLVGGDVFLRHFQRVGRDVHGIHVRVREGVGHHDGQAAGARAQFQDVLDVVGRIDPRREILGNQLGDEGARHDGALIDVEAVSAQPCLVGDVGSGHAFVRAARDHGQHRRHFFRQQLRIEEGIEAVQRQLERVQDQVSGFVERLHAAMAEEQLGRIETGDSVAEQVARRGERSGIHDYLVRSICSSILWMLALGGPNSITWGQIWAIKRPSEVPPVVDNSVSTPVSDLIAFDNASLRVPRGDRVHAALEFLVGAGRGKAEVEVDDHLARNDVVGARAGVDVGHLPRRGQIVLVAFVPDLGHQFGQRRRGQVDRVARQLRVGDVALHALDGQLARQRAAAAVLDDVAQRLIGRRLAHDAVIERFAPFLEQVAHDDRAIGGRAFLVAGDQERDRTSMVRVFGHEFFDRHHEGGNRRTTSVWPANTSTGDVVPRRAHRLVTSFETMVSHTKPRGVNRSIRCCWQPLSSGVTEDREISFSVSARVFDGVMSGIEDVLVLRVAETDRVAAILVEHGALDHGRIFQHQRDGRLVVDDGRLALVGQRAPRGALFIDQHIARQLLQPARNDVAGKTLLFEVVEREVVLLAGQPEYHAVPGAPRSEDRSGAQFALDGILEQGVVGGGVGREAADHLAFFTDQEFLEVPQHVGGVVLHDAVAGQLGAEVAARLFLRLRLFFDQALVQRVQSGALDDDLFEHREFDTEFADAEIGDFRIGARFLGAELVGGEARHHQAFGLFVLVELFQSLVLRREAAGRGDVDQQEHLAAGKTGEGSRRRSCSIGGGWLFCVVQLPEQVVGGIGVGQRFVAADRAVLHQLEQGLFERLRSGRQAVVHRFLDRADLALVDQRRAVFDRVEADDAIERVVAVIGVQRGHHQVARLRVGQGCSHGFLVADFADQDAVGGLAQGVAQGGGKAGRVGADLALVDDRLLVPEQELDRVFQREDVACRMRVAVIEHGRDGGGLARAGGADDEQQAALGHDQVRQHGRQVQVGQGGNVAGNIAEYGGDAAALAERGQAEAAHAGLRDAHIEFIGGGQFGHLRRIGHLRQQRLDVLGREVLLIDRRELAADLEMHGRVRGEEHVGRMLFVHQLEQPFHRHRLLPVETLLVGQSDAAQQFVDAGLGAGFGVHALDDHGAVQRVLAVFRRQAARYHHRTRRHAAIGHFAGGAVVDLGGLADVHAHRDHRVFFDDHAFHDFGAGADEAVVFDDGRIGLHRFQHAADAHAARQVDVLADLRARTDGGPGIDHRAFIDVSADVDVRRHQHHILGDERTAARNGRRHHAETAFGEIGFGVIGELGWDLVVELHGAIRRHGHVVLEAERQQHGFLDPLVHDPVAAGFFGHADGAGVQARDHVRHRIAQFGSAVGRVDVGAVFPCLVDDLLELLGHDGLSLFNEGFAELDDALRRFQPFGRFGDERHADAVAARVDAMRVARQVTARQDRDIIFGDQALGELGVRQAGAGDVGPQIKAGVGQFHVQHFAQQRRDGVELGAVLFAVVFDVGFVVPGRDGRSLHGGAHGAAVIGAVQQEFFQYVGVAGRKARTHARHVGPLGQAGKHDQARIRFFHRRQAQDVRCLQRAQRRFVAVVDLGVALVGSDDEIVALRQREQVFPVGEREHGAGGVTGGAQEQQRHALPYRRRDAVVIAAEIAGRVGVDEIGLGARQVGRALVDLVERIGTHDQRLGCRVDHGLRECEQRLARAVHRQHLCGRVDGGQAVTPFQPACNRAAQRFGADGGGVRGQPVDIVDQRLRDERRRGVFRLAHPQADGFVPGIGRHLRKQLAQFFKRVRLQFFEVGDGTGAGIAAVLVVPDRQRWPLARHGSLCVPAPVDAGGAAAARVHFQPGPHGAAQGGAMDRQRRRYPAGAGAVRGLAQRWRGAARSRQRQRQADRAAAVYGSAARVFGRVPVHRPRAGAGRRTGRQTDRQLWQLLRDRLEAGRAAAAQFPQALAGRIVVCGAGDLLCVFVRAAHHRRAAGHRARHPHAAAGAGVVDTAGRCRHHWRLPVHVAVHGPGSTVENAVCDGAAAPHCRRAGHADQRRLPERADRRHAGDPHQRPHGGHRAAALDGHRHLRAGAARARIRLDGGPYLRRSMPGGGVVLRDRLPVGRAPVRDLAGGDRAHQRGHGVRGAGRAAGAFYPDRRPGAARGRQPGGAAGKRPDQGRPVRLPLSAFRRTALRPGGARTIGAPGRGHRARGGRQDGCRVPQACRAARPPGECGRSHAGIHRRQCNGMAGIRSAARELPRAGLEADAGIQSARVPATRTGAGRMAPGRAHERCALQGAARGPALGALPGGDAALEGAGRRRRAAAVRTGSQRVRLPGRKAVGCGGSAVTAPPYLLRHPHHVAPHDQRNIGLAHADLAQRCGQLAPHFRGRVGGRMVSAVAGRRGPPVIGIEAGRRVVQARLFEADIETDARVLHAHQVGDVGHMARHVVRVGLLLADEPGQARHAHHAAGNGAGADLFVGDVAAVLHQRRRIGVAEDHGLRRGAHDIEAAQAPGVRAVHQDAGVVDCRHHAVTQRCQSPRHVMAAVGHVVVTVVGEVDLAHAQLRVQRHHVRPVQQRQRAFEVEADGNAPVGGGLDDIVHGGSQHVAFRFGRDGGAVAGDHRHHLRQRIHVRAHVERHVVDAGVLQLAHRRKIGVWMLRQADVGVPVDHGGSRIENPILHHIAPRD</sequence>
<dbReference type="Gene3D" id="2.30.30.40">
    <property type="entry name" value="SH3 Domains"/>
    <property type="match status" value="1"/>
</dbReference>
<reference evidence="7" key="1">
    <citation type="journal article" date="2019" name="Sci. Rep.">
        <title>Draft genome of Tanacetum cinerariifolium, the natural source of mosquito coil.</title>
        <authorList>
            <person name="Yamashiro T."/>
            <person name="Shiraishi A."/>
            <person name="Satake H."/>
            <person name="Nakayama K."/>
        </authorList>
    </citation>
    <scope>NUCLEOTIDE SEQUENCE</scope>
</reference>
<dbReference type="PANTHER" id="PTHR22617:SF45">
    <property type="entry name" value="CHEMOTAXIS PROTEIN CHEW"/>
    <property type="match status" value="1"/>
</dbReference>
<feature type="compositionally biased region" description="Low complexity" evidence="5">
    <location>
        <begin position="389"/>
        <end position="399"/>
    </location>
</feature>
<evidence type="ECO:0000313" key="7">
    <source>
        <dbReference type="EMBL" id="GEU28389.1"/>
    </source>
</evidence>